<evidence type="ECO:0000256" key="2">
    <source>
        <dbReference type="ARBA" id="ARBA00022598"/>
    </source>
</evidence>
<evidence type="ECO:0000313" key="10">
    <source>
        <dbReference type="EMBL" id="NKE65841.1"/>
    </source>
</evidence>
<dbReference type="GO" id="GO:0005737">
    <property type="term" value="C:cytoplasm"/>
    <property type="evidence" value="ECO:0007669"/>
    <property type="project" value="UniProtKB-SubCell"/>
</dbReference>
<comment type="similarity">
    <text evidence="7">Belongs to the tRNA(Ile)-lysidine synthase family.</text>
</comment>
<dbReference type="InterPro" id="IPR015262">
    <property type="entry name" value="tRNA_Ile_lys_synt_subst-bd"/>
</dbReference>
<dbReference type="GO" id="GO:0005524">
    <property type="term" value="F:ATP binding"/>
    <property type="evidence" value="ECO:0007669"/>
    <property type="project" value="UniProtKB-UniRule"/>
</dbReference>
<dbReference type="GO" id="GO:0032267">
    <property type="term" value="F:tRNA(Ile)-lysidine synthase activity"/>
    <property type="evidence" value="ECO:0007669"/>
    <property type="project" value="UniProtKB-EC"/>
</dbReference>
<evidence type="ECO:0000313" key="11">
    <source>
        <dbReference type="Proteomes" id="UP000521868"/>
    </source>
</evidence>
<keyword evidence="5 7" id="KW-0067">ATP-binding</keyword>
<dbReference type="PANTHER" id="PTHR43033">
    <property type="entry name" value="TRNA(ILE)-LYSIDINE SYNTHASE-RELATED"/>
    <property type="match status" value="1"/>
</dbReference>
<dbReference type="SUPFAM" id="SSF82829">
    <property type="entry name" value="MesJ substrate recognition domain-like"/>
    <property type="match status" value="1"/>
</dbReference>
<keyword evidence="4 7" id="KW-0547">Nucleotide-binding</keyword>
<evidence type="ECO:0000256" key="7">
    <source>
        <dbReference type="HAMAP-Rule" id="MF_01161"/>
    </source>
</evidence>
<dbReference type="Gene3D" id="1.20.59.20">
    <property type="match status" value="1"/>
</dbReference>
<dbReference type="NCBIfam" id="TIGR02432">
    <property type="entry name" value="lysidine_TilS_N"/>
    <property type="match status" value="1"/>
</dbReference>
<protein>
    <recommendedName>
        <fullName evidence="7">tRNA(Ile)-lysidine synthase</fullName>
        <ecNumber evidence="7">6.3.4.19</ecNumber>
    </recommendedName>
    <alternativeName>
        <fullName evidence="7">tRNA(Ile)-2-lysyl-cytidine synthase</fullName>
    </alternativeName>
    <alternativeName>
        <fullName evidence="7">tRNA(Ile)-lysidine synthetase</fullName>
    </alternativeName>
</protein>
<evidence type="ECO:0000256" key="4">
    <source>
        <dbReference type="ARBA" id="ARBA00022741"/>
    </source>
</evidence>
<evidence type="ECO:0000256" key="6">
    <source>
        <dbReference type="ARBA" id="ARBA00048539"/>
    </source>
</evidence>
<comment type="caution">
    <text evidence="10">The sequence shown here is derived from an EMBL/GenBank/DDBJ whole genome shotgun (WGS) entry which is preliminary data.</text>
</comment>
<organism evidence="10 11">
    <name type="scientific">Ramlibacter lithotrophicus</name>
    <dbReference type="NCBI Taxonomy" id="2606681"/>
    <lineage>
        <taxon>Bacteria</taxon>
        <taxon>Pseudomonadati</taxon>
        <taxon>Pseudomonadota</taxon>
        <taxon>Betaproteobacteria</taxon>
        <taxon>Burkholderiales</taxon>
        <taxon>Comamonadaceae</taxon>
        <taxon>Ramlibacter</taxon>
    </lineage>
</organism>
<evidence type="ECO:0000256" key="1">
    <source>
        <dbReference type="ARBA" id="ARBA00022490"/>
    </source>
</evidence>
<proteinExistence type="inferred from homology"/>
<reference evidence="10 11" key="1">
    <citation type="journal article" date="2020" name="Nature">
        <title>Bacterial chemolithoautotrophy via manganese oxidation.</title>
        <authorList>
            <person name="Yu H."/>
            <person name="Leadbetter J.R."/>
        </authorList>
    </citation>
    <scope>NUCLEOTIDE SEQUENCE [LARGE SCALE GENOMIC DNA]</scope>
    <source>
        <strain evidence="10 11">RBP-1</strain>
    </source>
</reference>
<dbReference type="InterPro" id="IPR012094">
    <property type="entry name" value="tRNA_Ile_lys_synt"/>
</dbReference>
<dbReference type="AlphaFoldDB" id="A0A7X6I5Z5"/>
<keyword evidence="1 7" id="KW-0963">Cytoplasm</keyword>
<dbReference type="PANTHER" id="PTHR43033:SF1">
    <property type="entry name" value="TRNA(ILE)-LYSIDINE SYNTHASE-RELATED"/>
    <property type="match status" value="1"/>
</dbReference>
<evidence type="ECO:0000256" key="3">
    <source>
        <dbReference type="ARBA" id="ARBA00022694"/>
    </source>
</evidence>
<dbReference type="SUPFAM" id="SSF52402">
    <property type="entry name" value="Adenine nucleotide alpha hydrolases-like"/>
    <property type="match status" value="1"/>
</dbReference>
<feature type="domain" description="tRNA(Ile)-lysidine/2-thiocytidine synthase N-terminal" evidence="8">
    <location>
        <begin position="32"/>
        <end position="208"/>
    </location>
</feature>
<dbReference type="InterPro" id="IPR014729">
    <property type="entry name" value="Rossmann-like_a/b/a_fold"/>
</dbReference>
<dbReference type="HAMAP" id="MF_01161">
    <property type="entry name" value="tRNA_Ile_lys_synt"/>
    <property type="match status" value="1"/>
</dbReference>
<feature type="domain" description="tRNA(Ile)-lysidine synthase substrate-binding" evidence="9">
    <location>
        <begin position="255"/>
        <end position="305"/>
    </location>
</feature>
<dbReference type="InterPro" id="IPR011063">
    <property type="entry name" value="TilS/TtcA_N"/>
</dbReference>
<comment type="catalytic activity">
    <reaction evidence="6 7">
        <text>cytidine(34) in tRNA(Ile2) + L-lysine + ATP = lysidine(34) in tRNA(Ile2) + AMP + diphosphate + H(+)</text>
        <dbReference type="Rhea" id="RHEA:43744"/>
        <dbReference type="Rhea" id="RHEA-COMP:10625"/>
        <dbReference type="Rhea" id="RHEA-COMP:10670"/>
        <dbReference type="ChEBI" id="CHEBI:15378"/>
        <dbReference type="ChEBI" id="CHEBI:30616"/>
        <dbReference type="ChEBI" id="CHEBI:32551"/>
        <dbReference type="ChEBI" id="CHEBI:33019"/>
        <dbReference type="ChEBI" id="CHEBI:82748"/>
        <dbReference type="ChEBI" id="CHEBI:83665"/>
        <dbReference type="ChEBI" id="CHEBI:456215"/>
        <dbReference type="EC" id="6.3.4.19"/>
    </reaction>
</comment>
<feature type="binding site" evidence="7">
    <location>
        <begin position="36"/>
        <end position="41"/>
    </location>
    <ligand>
        <name>ATP</name>
        <dbReference type="ChEBI" id="CHEBI:30616"/>
    </ligand>
</feature>
<evidence type="ECO:0000259" key="9">
    <source>
        <dbReference type="Pfam" id="PF09179"/>
    </source>
</evidence>
<keyword evidence="2 7" id="KW-0436">Ligase</keyword>
<comment type="domain">
    <text evidence="7">The N-terminal region contains the highly conserved SGGXDS motif, predicted to be a P-loop motif involved in ATP binding.</text>
</comment>
<comment type="subcellular location">
    <subcellularLocation>
        <location evidence="7">Cytoplasm</location>
    </subcellularLocation>
</comment>
<evidence type="ECO:0000256" key="5">
    <source>
        <dbReference type="ARBA" id="ARBA00022840"/>
    </source>
</evidence>
<name>A0A7X6I5Z5_9BURK</name>
<dbReference type="InterPro" id="IPR012795">
    <property type="entry name" value="tRNA_Ile_lys_synt_N"/>
</dbReference>
<dbReference type="EMBL" id="VTOX01000002">
    <property type="protein sequence ID" value="NKE65841.1"/>
    <property type="molecule type" value="Genomic_DNA"/>
</dbReference>
<comment type="function">
    <text evidence="7">Ligates lysine onto the cytidine present at position 34 of the AUA codon-specific tRNA(Ile) that contains the anticodon CAU, in an ATP-dependent manner. Cytidine is converted to lysidine, thus changing the amino acid specificity of the tRNA from methionine to isoleucine.</text>
</comment>
<dbReference type="Pfam" id="PF09179">
    <property type="entry name" value="TilS"/>
    <property type="match status" value="1"/>
</dbReference>
<dbReference type="RefSeq" id="WP_168106923.1">
    <property type="nucleotide sequence ID" value="NZ_VTOX01000002.1"/>
</dbReference>
<accession>A0A7X6I5Z5</accession>
<dbReference type="CDD" id="cd01992">
    <property type="entry name" value="TilS_N"/>
    <property type="match status" value="1"/>
</dbReference>
<dbReference type="Gene3D" id="3.40.50.620">
    <property type="entry name" value="HUPs"/>
    <property type="match status" value="1"/>
</dbReference>
<dbReference type="Pfam" id="PF01171">
    <property type="entry name" value="ATP_bind_3"/>
    <property type="match status" value="1"/>
</dbReference>
<dbReference type="EC" id="6.3.4.19" evidence="7"/>
<dbReference type="Proteomes" id="UP000521868">
    <property type="component" value="Unassembled WGS sequence"/>
</dbReference>
<evidence type="ECO:0000259" key="8">
    <source>
        <dbReference type="Pfam" id="PF01171"/>
    </source>
</evidence>
<keyword evidence="3 7" id="KW-0819">tRNA processing</keyword>
<gene>
    <name evidence="7 10" type="primary">tilS</name>
    <name evidence="10" type="ORF">RAMLITH_08415</name>
</gene>
<keyword evidence="11" id="KW-1185">Reference proteome</keyword>
<dbReference type="GO" id="GO:0006400">
    <property type="term" value="P:tRNA modification"/>
    <property type="evidence" value="ECO:0007669"/>
    <property type="project" value="UniProtKB-UniRule"/>
</dbReference>
<sequence length="337" mass="35770">MAASPTPRPTPVSADNPALAALQGLDVPLPCAVAFSGGADSTALLAAAVQRWPGQVHAIHVHHGLQAAADEFERRCRATCEAWSVPLHVAQVDARHQPGESPEDAARKARYAALAEAALAHRLAAVLLAQHADDQVETMVLALSRGAGLPGLAAMAARIERHGVAFHRPLLQVRGDALREWLRGQAIAFADDPMNADPAYTRSRIRHEVLPALQRAFPQFRETFSRSARHAAQAQQLLGEIAAADLALVGAPPAVAALRSLSRARQANALRHWLRTAHGAAPSAAQLEELLDQVAACATRGHAIRIRVAAGRVELRDGALRYITDHASDVDANGRAG</sequence>